<comment type="subunit">
    <text evidence="9">Part of the 50S ribosomal subunit.</text>
</comment>
<dbReference type="InterPro" id="IPR016095">
    <property type="entry name" value="Ribosomal_uL1_3-a/b-sand"/>
</dbReference>
<evidence type="ECO:0000256" key="2">
    <source>
        <dbReference type="ARBA" id="ARBA00022491"/>
    </source>
</evidence>
<keyword evidence="7 9" id="KW-0687">Ribonucleoprotein</keyword>
<dbReference type="GO" id="GO:0006412">
    <property type="term" value="P:translation"/>
    <property type="evidence" value="ECO:0007669"/>
    <property type="project" value="UniProtKB-UniRule"/>
</dbReference>
<name>A0A1F2WMH2_9ACTN</name>
<dbReference type="NCBIfam" id="TIGR01169">
    <property type="entry name" value="rplA_bact"/>
    <property type="match status" value="1"/>
</dbReference>
<sequence>MAQKSKRYRQALELYDAQKLYEPREAMEIIKKFPESHFDETVEVAFRLGVDPRKADQMIRGTVNLPNGTGKEVRVLVIAQGDKAREAEAAGADIVGGADVLEKIQGGWFEFDVTVATPDMMSQVGKLGKLLGPRGLMPNPKAGTVTFDIEKAVKDIKGGKVEYRVDRQGNIHLVLGKKSFDEVKLLENYAAVLEEIIRAKPAAAKGKYIKNLTISTSMGPGIKVDPSIVRDITGEAVTA</sequence>
<keyword evidence="9" id="KW-0820">tRNA-binding</keyword>
<dbReference type="InterPro" id="IPR028364">
    <property type="entry name" value="Ribosomal_uL1/biogenesis"/>
</dbReference>
<evidence type="ECO:0000256" key="8">
    <source>
        <dbReference type="ARBA" id="ARBA00035241"/>
    </source>
</evidence>
<comment type="function">
    <text evidence="9">Protein L1 is also a translational repressor protein, it controls the translation of the L11 operon by binding to its mRNA.</text>
</comment>
<evidence type="ECO:0000256" key="5">
    <source>
        <dbReference type="ARBA" id="ARBA00022884"/>
    </source>
</evidence>
<evidence type="ECO:0000256" key="3">
    <source>
        <dbReference type="ARBA" id="ARBA00022730"/>
    </source>
</evidence>
<comment type="function">
    <text evidence="9">Binds directly to 23S rRNA. The L1 stalk is quite mobile in the ribosome, and is involved in E site tRNA release.</text>
</comment>
<dbReference type="InterPro" id="IPR023673">
    <property type="entry name" value="Ribosomal_uL1_CS"/>
</dbReference>
<dbReference type="GO" id="GO:0019843">
    <property type="term" value="F:rRNA binding"/>
    <property type="evidence" value="ECO:0007669"/>
    <property type="project" value="UniProtKB-UniRule"/>
</dbReference>
<evidence type="ECO:0000256" key="10">
    <source>
        <dbReference type="RuleBase" id="RU000659"/>
    </source>
</evidence>
<dbReference type="InterPro" id="IPR023674">
    <property type="entry name" value="Ribosomal_uL1-like"/>
</dbReference>
<dbReference type="GO" id="GO:0006417">
    <property type="term" value="P:regulation of translation"/>
    <property type="evidence" value="ECO:0007669"/>
    <property type="project" value="UniProtKB-KW"/>
</dbReference>
<dbReference type="HAMAP" id="MF_01318_B">
    <property type="entry name" value="Ribosomal_uL1_B"/>
    <property type="match status" value="1"/>
</dbReference>
<dbReference type="CDD" id="cd00403">
    <property type="entry name" value="Ribosomal_L1"/>
    <property type="match status" value="1"/>
</dbReference>
<dbReference type="Gene3D" id="3.30.190.20">
    <property type="match status" value="1"/>
</dbReference>
<accession>A0A1F2WMH2</accession>
<dbReference type="GO" id="GO:0015934">
    <property type="term" value="C:large ribosomal subunit"/>
    <property type="evidence" value="ECO:0007669"/>
    <property type="project" value="InterPro"/>
</dbReference>
<evidence type="ECO:0000313" key="12">
    <source>
        <dbReference type="Proteomes" id="UP000177876"/>
    </source>
</evidence>
<keyword evidence="6 9" id="KW-0689">Ribosomal protein</keyword>
<dbReference type="PANTHER" id="PTHR36427:SF3">
    <property type="entry name" value="LARGE RIBOSOMAL SUBUNIT PROTEIN UL1M"/>
    <property type="match status" value="1"/>
</dbReference>
<dbReference type="EMBL" id="MELK01000027">
    <property type="protein sequence ID" value="OFW58064.1"/>
    <property type="molecule type" value="Genomic_DNA"/>
</dbReference>
<dbReference type="SUPFAM" id="SSF56808">
    <property type="entry name" value="Ribosomal protein L1"/>
    <property type="match status" value="1"/>
</dbReference>
<dbReference type="Gene3D" id="3.40.50.790">
    <property type="match status" value="1"/>
</dbReference>
<comment type="similarity">
    <text evidence="1 9 10">Belongs to the universal ribosomal protein uL1 family.</text>
</comment>
<dbReference type="FunFam" id="3.40.50.790:FF:000001">
    <property type="entry name" value="50S ribosomal protein L1"/>
    <property type="match status" value="1"/>
</dbReference>
<dbReference type="GO" id="GO:0000049">
    <property type="term" value="F:tRNA binding"/>
    <property type="evidence" value="ECO:0007669"/>
    <property type="project" value="UniProtKB-KW"/>
</dbReference>
<organism evidence="11 12">
    <name type="scientific">Candidatus Solincola sediminis</name>
    <dbReference type="NCBI Taxonomy" id="1797199"/>
    <lineage>
        <taxon>Bacteria</taxon>
        <taxon>Bacillati</taxon>
        <taxon>Actinomycetota</taxon>
        <taxon>Candidatus Geothermincolia</taxon>
        <taxon>Candidatus Geothermincolales</taxon>
        <taxon>Candidatus Geothermincolaceae</taxon>
        <taxon>Candidatus Solincola</taxon>
    </lineage>
</organism>
<proteinExistence type="inferred from homology"/>
<dbReference type="AlphaFoldDB" id="A0A1F2WMH2"/>
<evidence type="ECO:0000256" key="9">
    <source>
        <dbReference type="HAMAP-Rule" id="MF_01318"/>
    </source>
</evidence>
<evidence type="ECO:0000256" key="6">
    <source>
        <dbReference type="ARBA" id="ARBA00022980"/>
    </source>
</evidence>
<reference evidence="11 12" key="1">
    <citation type="journal article" date="2016" name="Nat. Commun.">
        <title>Thousands of microbial genomes shed light on interconnected biogeochemical processes in an aquifer system.</title>
        <authorList>
            <person name="Anantharaman K."/>
            <person name="Brown C.T."/>
            <person name="Hug L.A."/>
            <person name="Sharon I."/>
            <person name="Castelle C.J."/>
            <person name="Probst A.J."/>
            <person name="Thomas B.C."/>
            <person name="Singh A."/>
            <person name="Wilkins M.J."/>
            <person name="Karaoz U."/>
            <person name="Brodie E.L."/>
            <person name="Williams K.H."/>
            <person name="Hubbard S.S."/>
            <person name="Banfield J.F."/>
        </authorList>
    </citation>
    <scope>NUCLEOTIDE SEQUENCE [LARGE SCALE GENOMIC DNA]</scope>
</reference>
<evidence type="ECO:0000256" key="4">
    <source>
        <dbReference type="ARBA" id="ARBA00022845"/>
    </source>
</evidence>
<dbReference type="InterPro" id="IPR005878">
    <property type="entry name" value="Ribosom_uL1_bac-type"/>
</dbReference>
<comment type="caution">
    <text evidence="11">The sequence shown here is derived from an EMBL/GenBank/DDBJ whole genome shotgun (WGS) entry which is preliminary data.</text>
</comment>
<dbReference type="InterPro" id="IPR002143">
    <property type="entry name" value="Ribosomal_uL1"/>
</dbReference>
<keyword evidence="5 9" id="KW-0694">RNA-binding</keyword>
<keyword evidence="4 9" id="KW-0810">Translation regulation</keyword>
<dbReference type="PROSITE" id="PS01199">
    <property type="entry name" value="RIBOSOMAL_L1"/>
    <property type="match status" value="1"/>
</dbReference>
<dbReference type="STRING" id="1797197.A2Y75_11920"/>
<keyword evidence="2 9" id="KW-0678">Repressor</keyword>
<dbReference type="Pfam" id="PF00687">
    <property type="entry name" value="Ribosomal_L1"/>
    <property type="match status" value="1"/>
</dbReference>
<dbReference type="Proteomes" id="UP000177876">
    <property type="component" value="Unassembled WGS sequence"/>
</dbReference>
<dbReference type="PIRSF" id="PIRSF002155">
    <property type="entry name" value="Ribosomal_L1"/>
    <property type="match status" value="1"/>
</dbReference>
<gene>
    <name evidence="9" type="primary">rplA</name>
    <name evidence="11" type="ORF">A2Y75_11920</name>
</gene>
<evidence type="ECO:0000256" key="7">
    <source>
        <dbReference type="ARBA" id="ARBA00023274"/>
    </source>
</evidence>
<dbReference type="PANTHER" id="PTHR36427">
    <property type="entry name" value="54S RIBOSOMAL PROTEIN L1, MITOCHONDRIAL"/>
    <property type="match status" value="1"/>
</dbReference>
<evidence type="ECO:0000256" key="1">
    <source>
        <dbReference type="ARBA" id="ARBA00010531"/>
    </source>
</evidence>
<protein>
    <recommendedName>
        <fullName evidence="8 9">Large ribosomal subunit protein uL1</fullName>
    </recommendedName>
</protein>
<dbReference type="GO" id="GO:0003735">
    <property type="term" value="F:structural constituent of ribosome"/>
    <property type="evidence" value="ECO:0007669"/>
    <property type="project" value="InterPro"/>
</dbReference>
<keyword evidence="3 9" id="KW-0699">rRNA-binding</keyword>
<evidence type="ECO:0000313" key="11">
    <source>
        <dbReference type="EMBL" id="OFW58064.1"/>
    </source>
</evidence>